<organism evidence="2 3">
    <name type="scientific">Sesamum angolense</name>
    <dbReference type="NCBI Taxonomy" id="2727404"/>
    <lineage>
        <taxon>Eukaryota</taxon>
        <taxon>Viridiplantae</taxon>
        <taxon>Streptophyta</taxon>
        <taxon>Embryophyta</taxon>
        <taxon>Tracheophyta</taxon>
        <taxon>Spermatophyta</taxon>
        <taxon>Magnoliopsida</taxon>
        <taxon>eudicotyledons</taxon>
        <taxon>Gunneridae</taxon>
        <taxon>Pentapetalae</taxon>
        <taxon>asterids</taxon>
        <taxon>lamiids</taxon>
        <taxon>Lamiales</taxon>
        <taxon>Pedaliaceae</taxon>
        <taxon>Sesamum</taxon>
    </lineage>
</organism>
<dbReference type="Proteomes" id="UP001289374">
    <property type="component" value="Unassembled WGS sequence"/>
</dbReference>
<dbReference type="InterPro" id="IPR026960">
    <property type="entry name" value="RVT-Znf"/>
</dbReference>
<dbReference type="Pfam" id="PF13966">
    <property type="entry name" value="zf-RVT"/>
    <property type="match status" value="1"/>
</dbReference>
<name>A0AAE1T852_9LAMI</name>
<protein>
    <recommendedName>
        <fullName evidence="1">Reverse transcriptase zinc-binding domain-containing protein</fullName>
    </recommendedName>
</protein>
<feature type="domain" description="Reverse transcriptase zinc-binding" evidence="1">
    <location>
        <begin position="105"/>
        <end position="172"/>
    </location>
</feature>
<evidence type="ECO:0000313" key="3">
    <source>
        <dbReference type="Proteomes" id="UP001289374"/>
    </source>
</evidence>
<sequence length="336" mass="38483">MVAALELLKAGCRLRIGMGHSVNIWTNPWIPRTPSFQVITPKSHDAGVLYVRDLILVDTREWDVELINALFWPEDRDLILQIPAYHLALSLACSAGTSSARWCRNTWQVVWQAHVPNNVKMFLWRAIRNILPTASNLRKKLPYEIVSCPFCDFEAESPIHTLLHCSFARQVWALFEMCWNDIDSLAWSVEEWIQVLSLKLFAADFSLVAMLYWTIWWSRNLKLANRSFLLPLQANEFVRNYLLAFHSQGLLHTISKSASHSFWHPPPPLDCIKINFDGRIRDGGRSLGLGALAHNSEGVCLAWLTFKFDRGELLRWLKALQLGRPLVLYYGTSGGV</sequence>
<proteinExistence type="predicted"/>
<reference evidence="2" key="2">
    <citation type="journal article" date="2024" name="Plant">
        <title>Genomic evolution and insights into agronomic trait innovations of Sesamum species.</title>
        <authorList>
            <person name="Miao H."/>
            <person name="Wang L."/>
            <person name="Qu L."/>
            <person name="Liu H."/>
            <person name="Sun Y."/>
            <person name="Le M."/>
            <person name="Wang Q."/>
            <person name="Wei S."/>
            <person name="Zheng Y."/>
            <person name="Lin W."/>
            <person name="Duan Y."/>
            <person name="Cao H."/>
            <person name="Xiong S."/>
            <person name="Wang X."/>
            <person name="Wei L."/>
            <person name="Li C."/>
            <person name="Ma Q."/>
            <person name="Ju M."/>
            <person name="Zhao R."/>
            <person name="Li G."/>
            <person name="Mu C."/>
            <person name="Tian Q."/>
            <person name="Mei H."/>
            <person name="Zhang T."/>
            <person name="Gao T."/>
            <person name="Zhang H."/>
        </authorList>
    </citation>
    <scope>NUCLEOTIDE SEQUENCE</scope>
    <source>
        <strain evidence="2">K16</strain>
    </source>
</reference>
<keyword evidence="3" id="KW-1185">Reference proteome</keyword>
<evidence type="ECO:0000313" key="2">
    <source>
        <dbReference type="EMBL" id="KAK4383283.1"/>
    </source>
</evidence>
<dbReference type="AlphaFoldDB" id="A0AAE1T852"/>
<evidence type="ECO:0000259" key="1">
    <source>
        <dbReference type="Pfam" id="PF13966"/>
    </source>
</evidence>
<gene>
    <name evidence="2" type="ORF">Sango_2790200</name>
</gene>
<comment type="caution">
    <text evidence="2">The sequence shown here is derived from an EMBL/GenBank/DDBJ whole genome shotgun (WGS) entry which is preliminary data.</text>
</comment>
<accession>A0AAE1T852</accession>
<dbReference type="EMBL" id="JACGWL010000583">
    <property type="protein sequence ID" value="KAK4383283.1"/>
    <property type="molecule type" value="Genomic_DNA"/>
</dbReference>
<reference evidence="2" key="1">
    <citation type="submission" date="2020-06" db="EMBL/GenBank/DDBJ databases">
        <authorList>
            <person name="Li T."/>
            <person name="Hu X."/>
            <person name="Zhang T."/>
            <person name="Song X."/>
            <person name="Zhang H."/>
            <person name="Dai N."/>
            <person name="Sheng W."/>
            <person name="Hou X."/>
            <person name="Wei L."/>
        </authorList>
    </citation>
    <scope>NUCLEOTIDE SEQUENCE</scope>
    <source>
        <strain evidence="2">K16</strain>
        <tissue evidence="2">Leaf</tissue>
    </source>
</reference>